<keyword evidence="4 6" id="KW-1133">Transmembrane helix</keyword>
<accession>A0A430PY51</accession>
<feature type="domain" description="Protein root UVB sensitive/RUS" evidence="7">
    <location>
        <begin position="60"/>
        <end position="161"/>
    </location>
</feature>
<dbReference type="GO" id="GO:0016020">
    <property type="term" value="C:membrane"/>
    <property type="evidence" value="ECO:0007669"/>
    <property type="project" value="UniProtKB-SubCell"/>
</dbReference>
<feature type="non-terminal residue" evidence="8">
    <location>
        <position position="224"/>
    </location>
</feature>
<reference evidence="8 9" key="1">
    <citation type="journal article" date="2019" name="PLoS Pathog.">
        <title>Genome sequence of the bovine parasite Schistosoma bovis Tanzania.</title>
        <authorList>
            <person name="Oey H."/>
            <person name="Zakrzewski M."/>
            <person name="Gobert G."/>
            <person name="Gravermann K."/>
            <person name="Stoye J."/>
            <person name="Jones M."/>
            <person name="Mcmanus D."/>
            <person name="Krause L."/>
        </authorList>
    </citation>
    <scope>NUCLEOTIDE SEQUENCE [LARGE SCALE GENOMIC DNA]</scope>
    <source>
        <strain evidence="8 9">TAN1997</strain>
    </source>
</reference>
<comment type="caution">
    <text evidence="8">The sequence shown here is derived from an EMBL/GenBank/DDBJ whole genome shotgun (WGS) entry which is preliminary data.</text>
</comment>
<evidence type="ECO:0000256" key="4">
    <source>
        <dbReference type="ARBA" id="ARBA00022989"/>
    </source>
</evidence>
<sequence>INYQIKLSLHTFYAKLTHTSFLSKKSLVGVAGSATRAAIVQHQAINNNLADVSAKDGSQSLVGVAGSATRAAIVQHQAINNNLADVSAKDGSQETLSNLLAWLLNFILLYMVTGNQLCIWFCFICCTIVHLYSNYRAVKCLKLRTFNRTRFHLAIQQWFEQQLCHVLMSNNNSNNNDMNKIPEYLLMNKSFPHVIWINECEPILYKTDQPTIIMGCSLYKLPIE</sequence>
<evidence type="ECO:0000256" key="5">
    <source>
        <dbReference type="ARBA" id="ARBA00023136"/>
    </source>
</evidence>
<dbReference type="Pfam" id="PF04884">
    <property type="entry name" value="UVB_sens_prot"/>
    <property type="match status" value="1"/>
</dbReference>
<gene>
    <name evidence="8" type="ORF">DC041_0000993</name>
</gene>
<dbReference type="Proteomes" id="UP000290809">
    <property type="component" value="Unassembled WGS sequence"/>
</dbReference>
<evidence type="ECO:0000256" key="6">
    <source>
        <dbReference type="SAM" id="Phobius"/>
    </source>
</evidence>
<evidence type="ECO:0000313" key="9">
    <source>
        <dbReference type="Proteomes" id="UP000290809"/>
    </source>
</evidence>
<keyword evidence="3 6" id="KW-0812">Transmembrane</keyword>
<feature type="transmembrane region" description="Helical" evidence="6">
    <location>
        <begin position="99"/>
        <end position="132"/>
    </location>
</feature>
<evidence type="ECO:0000256" key="2">
    <source>
        <dbReference type="ARBA" id="ARBA00007558"/>
    </source>
</evidence>
<keyword evidence="5 6" id="KW-0472">Membrane</keyword>
<feature type="non-terminal residue" evidence="8">
    <location>
        <position position="1"/>
    </location>
</feature>
<name>A0A430PY51_SCHBO</name>
<evidence type="ECO:0000259" key="7">
    <source>
        <dbReference type="Pfam" id="PF04884"/>
    </source>
</evidence>
<dbReference type="InterPro" id="IPR006968">
    <property type="entry name" value="RUS_fam"/>
</dbReference>
<evidence type="ECO:0000256" key="3">
    <source>
        <dbReference type="ARBA" id="ARBA00022692"/>
    </source>
</evidence>
<evidence type="ECO:0000313" key="8">
    <source>
        <dbReference type="EMBL" id="RTG80318.1"/>
    </source>
</evidence>
<dbReference type="EMBL" id="QMKO01004261">
    <property type="protein sequence ID" value="RTG80318.1"/>
    <property type="molecule type" value="Genomic_DNA"/>
</dbReference>
<keyword evidence="9" id="KW-1185">Reference proteome</keyword>
<organism evidence="8 9">
    <name type="scientific">Schistosoma bovis</name>
    <name type="common">Blood fluke</name>
    <dbReference type="NCBI Taxonomy" id="6184"/>
    <lineage>
        <taxon>Eukaryota</taxon>
        <taxon>Metazoa</taxon>
        <taxon>Spiralia</taxon>
        <taxon>Lophotrochozoa</taxon>
        <taxon>Platyhelminthes</taxon>
        <taxon>Trematoda</taxon>
        <taxon>Digenea</taxon>
        <taxon>Strigeidida</taxon>
        <taxon>Schistosomatoidea</taxon>
        <taxon>Schistosomatidae</taxon>
        <taxon>Schistosoma</taxon>
    </lineage>
</organism>
<dbReference type="PANTHER" id="PTHR12770:SF31">
    <property type="entry name" value="RUS FAMILY MEMBER 1"/>
    <property type="match status" value="1"/>
</dbReference>
<protein>
    <recommendedName>
        <fullName evidence="7">Protein root UVB sensitive/RUS domain-containing protein</fullName>
    </recommendedName>
</protein>
<comment type="similarity">
    <text evidence="2">Belongs to the RUS1 family.</text>
</comment>
<proteinExistence type="inferred from homology"/>
<dbReference type="InterPro" id="IPR054549">
    <property type="entry name" value="UVB_sens_RUS_dom"/>
</dbReference>
<evidence type="ECO:0000256" key="1">
    <source>
        <dbReference type="ARBA" id="ARBA00004370"/>
    </source>
</evidence>
<dbReference type="PANTHER" id="PTHR12770">
    <property type="entry name" value="RUS1 FAMILY PROTEIN C16ORF58"/>
    <property type="match status" value="1"/>
</dbReference>
<comment type="subcellular location">
    <subcellularLocation>
        <location evidence="1">Membrane</location>
    </subcellularLocation>
</comment>
<dbReference type="AlphaFoldDB" id="A0A430PY51"/>